<sequence length="457" mass="51756">MMSLRCLCHLVLRARPKIFASAPSLMKTLQSDHEQVNPSPIEEATVTRDSLELPIEILSDIFALLEIPDLVRASCVCSSWHTAYTSLRSSGWYSRQQTPCLLYTSESAGDNVACLYSLAEKRVYKLTLPEPPIRSRYFIGSSDGWLVTADERCELHIVNPITGEQIALPSVTTIEQVEPIFDDAGAIQEYELSQYFGEEVARDPVTYSREDLRDTLYVKAFVFSDSSLGSYIVVLIHEPFCQLSFARVGDSEWTWLPPSADYEDCIYLDGFLYAITSTGGIDAFDLAGPVFLRKVIMDKTKDYIYEHMYVVQAPSGDLLQVWRELDVIPVGDVDNEDALERDFSEIIMGTKKMMLYKVDMATKELVQINNLHGHMLFLGHNQSSCLSAEEFPHLKSNHVYMTEDEGAILKRNQRDIGVFNLENNTTEEIVPSQFWGTWPAPVWITPNFTKMSSCLNK</sequence>
<proteinExistence type="predicted"/>
<reference evidence="2 3" key="1">
    <citation type="journal article" date="2019" name="Sci. Rep.">
        <title>A high-quality genome of Eragrostis curvula grass provides insights into Poaceae evolution and supports new strategies to enhance forage quality.</title>
        <authorList>
            <person name="Carballo J."/>
            <person name="Santos B.A.C.M."/>
            <person name="Zappacosta D."/>
            <person name="Garbus I."/>
            <person name="Selva J.P."/>
            <person name="Gallo C.A."/>
            <person name="Diaz A."/>
            <person name="Albertini E."/>
            <person name="Caccamo M."/>
            <person name="Echenique V."/>
        </authorList>
    </citation>
    <scope>NUCLEOTIDE SEQUENCE [LARGE SCALE GENOMIC DNA]</scope>
    <source>
        <strain evidence="3">cv. Victoria</strain>
        <tissue evidence="2">Leaf</tissue>
    </source>
</reference>
<dbReference type="CDD" id="cd09917">
    <property type="entry name" value="F-box_SF"/>
    <property type="match status" value="1"/>
</dbReference>
<dbReference type="InterPro" id="IPR001810">
    <property type="entry name" value="F-box_dom"/>
</dbReference>
<evidence type="ECO:0000313" key="3">
    <source>
        <dbReference type="Proteomes" id="UP000324897"/>
    </source>
</evidence>
<evidence type="ECO:0000313" key="2">
    <source>
        <dbReference type="EMBL" id="TVU24939.1"/>
    </source>
</evidence>
<dbReference type="PANTHER" id="PTHR44586:SF14">
    <property type="entry name" value="F-BOX DOMAIN CONTAINING PROTEIN, EXPRESSED"/>
    <property type="match status" value="1"/>
</dbReference>
<protein>
    <recommendedName>
        <fullName evidence="1">F-box domain-containing protein</fullName>
    </recommendedName>
</protein>
<evidence type="ECO:0000259" key="1">
    <source>
        <dbReference type="PROSITE" id="PS50181"/>
    </source>
</evidence>
<accession>A0A5J9UMB1</accession>
<comment type="caution">
    <text evidence="2">The sequence shown here is derived from an EMBL/GenBank/DDBJ whole genome shotgun (WGS) entry which is preliminary data.</text>
</comment>
<dbReference type="Pfam" id="PF03478">
    <property type="entry name" value="Beta-prop_KIB1-4"/>
    <property type="match status" value="1"/>
</dbReference>
<feature type="domain" description="F-box" evidence="1">
    <location>
        <begin position="47"/>
        <end position="95"/>
    </location>
</feature>
<dbReference type="InterPro" id="IPR005174">
    <property type="entry name" value="KIB1-4_b-propeller"/>
</dbReference>
<keyword evidence="3" id="KW-1185">Reference proteome</keyword>
<dbReference type="Gene3D" id="1.20.1280.50">
    <property type="match status" value="1"/>
</dbReference>
<dbReference type="Gramene" id="TVU24939">
    <property type="protein sequence ID" value="TVU24939"/>
    <property type="gene ID" value="EJB05_27410"/>
</dbReference>
<dbReference type="PANTHER" id="PTHR44586">
    <property type="entry name" value="F-BOX DOMAIN CONTAINING PROTEIN, EXPRESSED"/>
    <property type="match status" value="1"/>
</dbReference>
<feature type="non-terminal residue" evidence="2">
    <location>
        <position position="1"/>
    </location>
</feature>
<name>A0A5J9UMB1_9POAL</name>
<dbReference type="AlphaFoldDB" id="A0A5J9UMB1"/>
<dbReference type="PROSITE" id="PS50181">
    <property type="entry name" value="FBOX"/>
    <property type="match status" value="1"/>
</dbReference>
<dbReference type="InterPro" id="IPR036047">
    <property type="entry name" value="F-box-like_dom_sf"/>
</dbReference>
<dbReference type="Proteomes" id="UP000324897">
    <property type="component" value="Chromosome 2"/>
</dbReference>
<dbReference type="SUPFAM" id="SSF81383">
    <property type="entry name" value="F-box domain"/>
    <property type="match status" value="1"/>
</dbReference>
<dbReference type="OrthoDB" id="591189at2759"/>
<dbReference type="EMBL" id="RWGY01000013">
    <property type="protein sequence ID" value="TVU24939.1"/>
    <property type="molecule type" value="Genomic_DNA"/>
</dbReference>
<organism evidence="2 3">
    <name type="scientific">Eragrostis curvula</name>
    <name type="common">weeping love grass</name>
    <dbReference type="NCBI Taxonomy" id="38414"/>
    <lineage>
        <taxon>Eukaryota</taxon>
        <taxon>Viridiplantae</taxon>
        <taxon>Streptophyta</taxon>
        <taxon>Embryophyta</taxon>
        <taxon>Tracheophyta</taxon>
        <taxon>Spermatophyta</taxon>
        <taxon>Magnoliopsida</taxon>
        <taxon>Liliopsida</taxon>
        <taxon>Poales</taxon>
        <taxon>Poaceae</taxon>
        <taxon>PACMAD clade</taxon>
        <taxon>Chloridoideae</taxon>
        <taxon>Eragrostideae</taxon>
        <taxon>Eragrostidinae</taxon>
        <taxon>Eragrostis</taxon>
    </lineage>
</organism>
<gene>
    <name evidence="2" type="ORF">EJB05_27410</name>
</gene>
<dbReference type="SMART" id="SM00256">
    <property type="entry name" value="FBOX"/>
    <property type="match status" value="1"/>
</dbReference>
<dbReference type="Pfam" id="PF12937">
    <property type="entry name" value="F-box-like"/>
    <property type="match status" value="1"/>
</dbReference>